<protein>
    <submittedName>
        <fullName evidence="1">Uncharacterized protein</fullName>
    </submittedName>
</protein>
<dbReference type="Proteomes" id="UP000324479">
    <property type="component" value="Unassembled WGS sequence"/>
</dbReference>
<dbReference type="AlphaFoldDB" id="A0A5M6DGQ8"/>
<dbReference type="EMBL" id="VWOX01000003">
    <property type="protein sequence ID" value="KAA5545389.1"/>
    <property type="molecule type" value="Genomic_DNA"/>
</dbReference>
<reference evidence="1 2" key="1">
    <citation type="submission" date="2019-08" db="EMBL/GenBank/DDBJ databases">
        <authorList>
            <person name="Dhanesh K."/>
            <person name="Kumar G."/>
            <person name="Sasikala C."/>
            <person name="Venkata Ramana C."/>
        </authorList>
    </citation>
    <scope>NUCLEOTIDE SEQUENCE [LARGE SCALE GENOMIC DNA]</scope>
    <source>
        <strain evidence="1 2">JC645</strain>
    </source>
</reference>
<dbReference type="RefSeq" id="WP_150075658.1">
    <property type="nucleotide sequence ID" value="NZ_VWOX01000003.1"/>
</dbReference>
<proteinExistence type="predicted"/>
<organism evidence="1 2">
    <name type="scientific">Roseiconus nitratireducens</name>
    <dbReference type="NCBI Taxonomy" id="2605748"/>
    <lineage>
        <taxon>Bacteria</taxon>
        <taxon>Pseudomonadati</taxon>
        <taxon>Planctomycetota</taxon>
        <taxon>Planctomycetia</taxon>
        <taxon>Pirellulales</taxon>
        <taxon>Pirellulaceae</taxon>
        <taxon>Roseiconus</taxon>
    </lineage>
</organism>
<keyword evidence="2" id="KW-1185">Reference proteome</keyword>
<evidence type="ECO:0000313" key="1">
    <source>
        <dbReference type="EMBL" id="KAA5545389.1"/>
    </source>
</evidence>
<comment type="caution">
    <text evidence="1">The sequence shown here is derived from an EMBL/GenBank/DDBJ whole genome shotgun (WGS) entry which is preliminary data.</text>
</comment>
<sequence>MRNALFAVIFTAIVVGGFLLTGVQAEAPIEAESQIVTIVYKVSDLPVFTGSKQYSPKMLMSLIQLSVSPRDWEREGGRSMMAPYPQNVSLIISTTQENHRKIAALLESFRD</sequence>
<evidence type="ECO:0000313" key="2">
    <source>
        <dbReference type="Proteomes" id="UP000324479"/>
    </source>
</evidence>
<name>A0A5M6DGQ8_9BACT</name>
<accession>A0A5M6DGQ8</accession>
<gene>
    <name evidence="1" type="ORF">FYK55_06985</name>
</gene>